<proteinExistence type="predicted"/>
<dbReference type="PANTHER" id="PTHR46523">
    <property type="entry name" value="DCTP PYROPHOSPHATASE 1"/>
    <property type="match status" value="1"/>
</dbReference>
<gene>
    <name evidence="1" type="ORF">SAMN05216201_10779</name>
</gene>
<organism evidence="1 2">
    <name type="scientific">Pseudomonas linyingensis</name>
    <dbReference type="NCBI Taxonomy" id="915471"/>
    <lineage>
        <taxon>Bacteria</taxon>
        <taxon>Pseudomonadati</taxon>
        <taxon>Pseudomonadota</taxon>
        <taxon>Gammaproteobacteria</taxon>
        <taxon>Pseudomonadales</taxon>
        <taxon>Pseudomonadaceae</taxon>
        <taxon>Pseudomonas</taxon>
    </lineage>
</organism>
<accession>A0A1H6Y979</accession>
<dbReference type="PIRSF" id="PIRSF029826">
    <property type="entry name" value="UCP029826_pph"/>
    <property type="match status" value="1"/>
</dbReference>
<dbReference type="GO" id="GO:0009143">
    <property type="term" value="P:nucleoside triphosphate catabolic process"/>
    <property type="evidence" value="ECO:0007669"/>
    <property type="project" value="InterPro"/>
</dbReference>
<dbReference type="EMBL" id="FNZE01000007">
    <property type="protein sequence ID" value="SEJ33335.1"/>
    <property type="molecule type" value="Genomic_DNA"/>
</dbReference>
<dbReference type="CDD" id="cd11537">
    <property type="entry name" value="NTP-PPase_RS21-C6_like"/>
    <property type="match status" value="1"/>
</dbReference>
<dbReference type="OrthoDB" id="9791898at2"/>
<dbReference type="SUPFAM" id="SSF101386">
    <property type="entry name" value="all-alpha NTP pyrophosphatases"/>
    <property type="match status" value="1"/>
</dbReference>
<dbReference type="GO" id="GO:0047429">
    <property type="term" value="F:nucleoside triphosphate diphosphatase activity"/>
    <property type="evidence" value="ECO:0007669"/>
    <property type="project" value="InterPro"/>
</dbReference>
<dbReference type="Pfam" id="PF12643">
    <property type="entry name" value="MazG-like"/>
    <property type="match status" value="1"/>
</dbReference>
<evidence type="ECO:0000313" key="1">
    <source>
        <dbReference type="EMBL" id="SEJ33335.1"/>
    </source>
</evidence>
<dbReference type="InterPro" id="IPR025984">
    <property type="entry name" value="DCTPP"/>
</dbReference>
<dbReference type="RefSeq" id="WP_090310559.1">
    <property type="nucleotide sequence ID" value="NZ_FNZE01000007.1"/>
</dbReference>
<dbReference type="STRING" id="915471.SAMN05216201_10779"/>
<protein>
    <submittedName>
        <fullName evidence="1">NTP pyrophosphatase, house-cleaning of non-canonical NTPs</fullName>
    </submittedName>
</protein>
<dbReference type="InterPro" id="IPR052555">
    <property type="entry name" value="dCTP_Pyrophosphatase"/>
</dbReference>
<dbReference type="PANTHER" id="PTHR46523:SF1">
    <property type="entry name" value="DCTP PYROPHOSPHATASE 1"/>
    <property type="match status" value="1"/>
</dbReference>
<dbReference type="Gene3D" id="1.10.287.1080">
    <property type="entry name" value="MazG-like"/>
    <property type="match status" value="1"/>
</dbReference>
<name>A0A1H6Y979_9PSED</name>
<evidence type="ECO:0000313" key="2">
    <source>
        <dbReference type="Proteomes" id="UP000242930"/>
    </source>
</evidence>
<reference evidence="2" key="1">
    <citation type="submission" date="2016-10" db="EMBL/GenBank/DDBJ databases">
        <authorList>
            <person name="Varghese N."/>
            <person name="Submissions S."/>
        </authorList>
    </citation>
    <scope>NUCLEOTIDE SEQUENCE [LARGE SCALE GENOMIC DNA]</scope>
    <source>
        <strain evidence="2">LMG 25967</strain>
    </source>
</reference>
<dbReference type="AlphaFoldDB" id="A0A1H6Y979"/>
<keyword evidence="2" id="KW-1185">Reference proteome</keyword>
<sequence length="116" mass="13355">MDVEQIQQQLRDFARERDWEQFHTPKNLASALAVEASELLEIFQWLTDSQAAAIKGDAESMRKVEEEVADVTLYLLRFADVLSLDLQAVVDRKLRINAEKYPVEKARGNAKKHNEL</sequence>
<dbReference type="Proteomes" id="UP000242930">
    <property type="component" value="Unassembled WGS sequence"/>
</dbReference>